<keyword evidence="11" id="KW-1185">Reference proteome</keyword>
<protein>
    <recommendedName>
        <fullName evidence="1">non-specific serine/threonine protein kinase</fullName>
        <ecNumber evidence="1">2.7.11.1</ecNumber>
    </recommendedName>
</protein>
<feature type="non-terminal residue" evidence="10">
    <location>
        <position position="1"/>
    </location>
</feature>
<keyword evidence="2" id="KW-0723">Serine/threonine-protein kinase</keyword>
<keyword evidence="6" id="KW-0067">ATP-binding</keyword>
<evidence type="ECO:0000256" key="3">
    <source>
        <dbReference type="ARBA" id="ARBA00022679"/>
    </source>
</evidence>
<comment type="caution">
    <text evidence="10">The sequence shown here is derived from an EMBL/GenBank/DDBJ whole genome shotgun (WGS) entry which is preliminary data.</text>
</comment>
<evidence type="ECO:0000256" key="5">
    <source>
        <dbReference type="ARBA" id="ARBA00022777"/>
    </source>
</evidence>
<dbReference type="GO" id="GO:0004674">
    <property type="term" value="F:protein serine/threonine kinase activity"/>
    <property type="evidence" value="ECO:0007669"/>
    <property type="project" value="UniProtKB-KW"/>
</dbReference>
<evidence type="ECO:0000256" key="8">
    <source>
        <dbReference type="ARBA" id="ARBA00048679"/>
    </source>
</evidence>
<evidence type="ECO:0000256" key="2">
    <source>
        <dbReference type="ARBA" id="ARBA00022527"/>
    </source>
</evidence>
<evidence type="ECO:0000256" key="1">
    <source>
        <dbReference type="ARBA" id="ARBA00012513"/>
    </source>
</evidence>
<dbReference type="GO" id="GO:0005524">
    <property type="term" value="F:ATP binding"/>
    <property type="evidence" value="ECO:0007669"/>
    <property type="project" value="UniProtKB-KW"/>
</dbReference>
<evidence type="ECO:0000313" key="10">
    <source>
        <dbReference type="EMBL" id="KAE9466536.1"/>
    </source>
</evidence>
<gene>
    <name evidence="10" type="ORF">C3L33_01550</name>
</gene>
<sequence>IDVSSSIVNGSDNSANCEVSSGTIEGEKMISSLIVEGDKDEGVESEYSSLSCVSFCDSVDATRRVLEALFIPNLIKAFEEARVWGYRECVLGGVEKVGLLVCDEGDGQSNVRREEELMRAQTERDILGLLDHPFLPTLYSHFETEKFSCLLMEFCSGGDLHILRQRQPGKHFSEQAARLVRI</sequence>
<evidence type="ECO:0000256" key="9">
    <source>
        <dbReference type="SAM" id="MobiDB-lite"/>
    </source>
</evidence>
<dbReference type="OrthoDB" id="432483at2759"/>
<dbReference type="EC" id="2.7.11.1" evidence="1"/>
<dbReference type="EMBL" id="QEFC01000085">
    <property type="protein sequence ID" value="KAE9466536.1"/>
    <property type="molecule type" value="Genomic_DNA"/>
</dbReference>
<dbReference type="InterPro" id="IPR011009">
    <property type="entry name" value="Kinase-like_dom_sf"/>
</dbReference>
<evidence type="ECO:0000256" key="4">
    <source>
        <dbReference type="ARBA" id="ARBA00022741"/>
    </source>
</evidence>
<reference evidence="10 11" key="1">
    <citation type="journal article" date="2019" name="Genome Biol. Evol.">
        <title>The Rhododendron genome and chromosomal organization provide insight into shared whole-genome duplications across the heath family (Ericaceae).</title>
        <authorList>
            <person name="Soza V.L."/>
            <person name="Lindsley D."/>
            <person name="Waalkes A."/>
            <person name="Ramage E."/>
            <person name="Patwardhan R.P."/>
            <person name="Burton J.N."/>
            <person name="Adey A."/>
            <person name="Kumar A."/>
            <person name="Qiu R."/>
            <person name="Shendure J."/>
            <person name="Hall B."/>
        </authorList>
    </citation>
    <scope>NUCLEOTIDE SEQUENCE [LARGE SCALE GENOMIC DNA]</scope>
    <source>
        <strain evidence="10">RSF 1966-606</strain>
    </source>
</reference>
<keyword evidence="4" id="KW-0547">Nucleotide-binding</keyword>
<organism evidence="10 11">
    <name type="scientific">Rhododendron williamsianum</name>
    <dbReference type="NCBI Taxonomy" id="262921"/>
    <lineage>
        <taxon>Eukaryota</taxon>
        <taxon>Viridiplantae</taxon>
        <taxon>Streptophyta</taxon>
        <taxon>Embryophyta</taxon>
        <taxon>Tracheophyta</taxon>
        <taxon>Spermatophyta</taxon>
        <taxon>Magnoliopsida</taxon>
        <taxon>eudicotyledons</taxon>
        <taxon>Gunneridae</taxon>
        <taxon>Pentapetalae</taxon>
        <taxon>asterids</taxon>
        <taxon>Ericales</taxon>
        <taxon>Ericaceae</taxon>
        <taxon>Ericoideae</taxon>
        <taxon>Rhodoreae</taxon>
        <taxon>Rhododendron</taxon>
    </lineage>
</organism>
<dbReference type="AlphaFoldDB" id="A0A6A4LZS7"/>
<dbReference type="SUPFAM" id="SSF56112">
    <property type="entry name" value="Protein kinase-like (PK-like)"/>
    <property type="match status" value="1"/>
</dbReference>
<keyword evidence="3" id="KW-0808">Transferase</keyword>
<keyword evidence="5" id="KW-0418">Kinase</keyword>
<comment type="catalytic activity">
    <reaction evidence="7">
        <text>L-threonyl-[protein] + ATP = O-phospho-L-threonyl-[protein] + ADP + H(+)</text>
        <dbReference type="Rhea" id="RHEA:46608"/>
        <dbReference type="Rhea" id="RHEA-COMP:11060"/>
        <dbReference type="Rhea" id="RHEA-COMP:11605"/>
        <dbReference type="ChEBI" id="CHEBI:15378"/>
        <dbReference type="ChEBI" id="CHEBI:30013"/>
        <dbReference type="ChEBI" id="CHEBI:30616"/>
        <dbReference type="ChEBI" id="CHEBI:61977"/>
        <dbReference type="ChEBI" id="CHEBI:456216"/>
        <dbReference type="EC" id="2.7.11.1"/>
    </reaction>
</comment>
<dbReference type="PANTHER" id="PTHR45637">
    <property type="entry name" value="FLIPPASE KINASE 1-RELATED"/>
    <property type="match status" value="1"/>
</dbReference>
<comment type="catalytic activity">
    <reaction evidence="8">
        <text>L-seryl-[protein] + ATP = O-phospho-L-seryl-[protein] + ADP + H(+)</text>
        <dbReference type="Rhea" id="RHEA:17989"/>
        <dbReference type="Rhea" id="RHEA-COMP:9863"/>
        <dbReference type="Rhea" id="RHEA-COMP:11604"/>
        <dbReference type="ChEBI" id="CHEBI:15378"/>
        <dbReference type="ChEBI" id="CHEBI:29999"/>
        <dbReference type="ChEBI" id="CHEBI:30616"/>
        <dbReference type="ChEBI" id="CHEBI:83421"/>
        <dbReference type="ChEBI" id="CHEBI:456216"/>
        <dbReference type="EC" id="2.7.11.1"/>
    </reaction>
</comment>
<dbReference type="Gene3D" id="3.30.200.20">
    <property type="entry name" value="Phosphorylase Kinase, domain 1"/>
    <property type="match status" value="1"/>
</dbReference>
<dbReference type="Proteomes" id="UP000428333">
    <property type="component" value="Linkage Group LG01"/>
</dbReference>
<evidence type="ECO:0000256" key="6">
    <source>
        <dbReference type="ARBA" id="ARBA00022840"/>
    </source>
</evidence>
<evidence type="ECO:0000313" key="11">
    <source>
        <dbReference type="Proteomes" id="UP000428333"/>
    </source>
</evidence>
<feature type="region of interest" description="Disordered" evidence="9">
    <location>
        <begin position="1"/>
        <end position="20"/>
    </location>
</feature>
<accession>A0A6A4LZS7</accession>
<name>A0A6A4LZS7_9ERIC</name>
<proteinExistence type="predicted"/>
<evidence type="ECO:0000256" key="7">
    <source>
        <dbReference type="ARBA" id="ARBA00047899"/>
    </source>
</evidence>